<accession>A0A8S9QJS3</accession>
<dbReference type="AlphaFoldDB" id="A0A8S9QJS3"/>
<gene>
    <name evidence="1" type="ORF">F2Q69_00022218</name>
</gene>
<dbReference type="Proteomes" id="UP000712600">
    <property type="component" value="Unassembled WGS sequence"/>
</dbReference>
<proteinExistence type="predicted"/>
<protein>
    <submittedName>
        <fullName evidence="1">Uncharacterized protein</fullName>
    </submittedName>
</protein>
<evidence type="ECO:0000313" key="1">
    <source>
        <dbReference type="EMBL" id="KAF3541490.1"/>
    </source>
</evidence>
<organism evidence="1 2">
    <name type="scientific">Brassica cretica</name>
    <name type="common">Mustard</name>
    <dbReference type="NCBI Taxonomy" id="69181"/>
    <lineage>
        <taxon>Eukaryota</taxon>
        <taxon>Viridiplantae</taxon>
        <taxon>Streptophyta</taxon>
        <taxon>Embryophyta</taxon>
        <taxon>Tracheophyta</taxon>
        <taxon>Spermatophyta</taxon>
        <taxon>Magnoliopsida</taxon>
        <taxon>eudicotyledons</taxon>
        <taxon>Gunneridae</taxon>
        <taxon>Pentapetalae</taxon>
        <taxon>rosids</taxon>
        <taxon>malvids</taxon>
        <taxon>Brassicales</taxon>
        <taxon>Brassicaceae</taxon>
        <taxon>Brassiceae</taxon>
        <taxon>Brassica</taxon>
    </lineage>
</organism>
<sequence length="99" mass="11349">MMMISIKTLKANINHSLTSSLSHENLQLLKDRAMLKAHVNILELEQPTVQTSTHSVSKESDLEVLSLRRTLSGQGRNHKHFEIKFKQLKDLLVQEMDKS</sequence>
<reference evidence="1" key="1">
    <citation type="submission" date="2019-12" db="EMBL/GenBank/DDBJ databases">
        <title>Genome sequencing and annotation of Brassica cretica.</title>
        <authorList>
            <person name="Studholme D.J."/>
            <person name="Sarris P."/>
        </authorList>
    </citation>
    <scope>NUCLEOTIDE SEQUENCE</scope>
    <source>
        <strain evidence="1">PFS-109/04</strain>
        <tissue evidence="1">Leaf</tissue>
    </source>
</reference>
<name>A0A8S9QJS3_BRACR</name>
<evidence type="ECO:0000313" key="2">
    <source>
        <dbReference type="Proteomes" id="UP000712600"/>
    </source>
</evidence>
<comment type="caution">
    <text evidence="1">The sequence shown here is derived from an EMBL/GenBank/DDBJ whole genome shotgun (WGS) entry which is preliminary data.</text>
</comment>
<dbReference type="EMBL" id="QGKX02001290">
    <property type="protein sequence ID" value="KAF3541490.1"/>
    <property type="molecule type" value="Genomic_DNA"/>
</dbReference>